<dbReference type="Pfam" id="PF16916">
    <property type="entry name" value="ZT_dimer"/>
    <property type="match status" value="1"/>
</dbReference>
<evidence type="ECO:0000256" key="2">
    <source>
        <dbReference type="ARBA" id="ARBA00008873"/>
    </source>
</evidence>
<dbReference type="GO" id="GO:0010486">
    <property type="term" value="F:manganese:proton antiporter activity"/>
    <property type="evidence" value="ECO:0007669"/>
    <property type="project" value="TreeGrafter"/>
</dbReference>
<dbReference type="Proteomes" id="UP001165190">
    <property type="component" value="Unassembled WGS sequence"/>
</dbReference>
<dbReference type="EMBL" id="BSYR01000022">
    <property type="protein sequence ID" value="GMI87073.1"/>
    <property type="molecule type" value="Genomic_DNA"/>
</dbReference>
<dbReference type="PANTHER" id="PTHR43840:SF5">
    <property type="entry name" value="METAL TOLERANCE PROTEIN 11"/>
    <property type="match status" value="1"/>
</dbReference>
<dbReference type="Gene3D" id="3.30.70.1350">
    <property type="entry name" value="Cation efflux protein, cytoplasmic domain"/>
    <property type="match status" value="1"/>
</dbReference>
<feature type="transmembrane region" description="Helical" evidence="8">
    <location>
        <begin position="174"/>
        <end position="195"/>
    </location>
</feature>
<dbReference type="FunFam" id="3.30.70.1350:FF:000001">
    <property type="entry name" value="Metal tolerance protein 11"/>
    <property type="match status" value="1"/>
</dbReference>
<dbReference type="InterPro" id="IPR002524">
    <property type="entry name" value="Cation_efflux"/>
</dbReference>
<evidence type="ECO:0000256" key="1">
    <source>
        <dbReference type="ARBA" id="ARBA00004127"/>
    </source>
</evidence>
<gene>
    <name evidence="11" type="ORF">HRI_002376600</name>
</gene>
<dbReference type="FunFam" id="1.20.1510.10:FF:000003">
    <property type="entry name" value="Metal tolerance protein 11"/>
    <property type="match status" value="1"/>
</dbReference>
<evidence type="ECO:0000256" key="8">
    <source>
        <dbReference type="SAM" id="Phobius"/>
    </source>
</evidence>
<dbReference type="Gene3D" id="1.20.1510.10">
    <property type="entry name" value="Cation efflux protein transmembrane domain"/>
    <property type="match status" value="1"/>
</dbReference>
<dbReference type="NCBIfam" id="TIGR01297">
    <property type="entry name" value="CDF"/>
    <property type="match status" value="1"/>
</dbReference>
<evidence type="ECO:0000256" key="7">
    <source>
        <dbReference type="ARBA" id="ARBA00023136"/>
    </source>
</evidence>
<reference evidence="11" key="1">
    <citation type="submission" date="2023-05" db="EMBL/GenBank/DDBJ databases">
        <title>Genome and transcriptome analyses reveal genes involved in the formation of fine ridges on petal epidermal cells in Hibiscus trionum.</title>
        <authorList>
            <person name="Koshimizu S."/>
            <person name="Masuda S."/>
            <person name="Ishii T."/>
            <person name="Shirasu K."/>
            <person name="Hoshino A."/>
            <person name="Arita M."/>
        </authorList>
    </citation>
    <scope>NUCLEOTIDE SEQUENCE</scope>
    <source>
        <strain evidence="11">Hamamatsu line</strain>
    </source>
</reference>
<dbReference type="InterPro" id="IPR058533">
    <property type="entry name" value="Cation_efflux_TM"/>
</dbReference>
<dbReference type="PANTHER" id="PTHR43840">
    <property type="entry name" value="MITOCHONDRIAL METAL TRANSPORTER 1-RELATED"/>
    <property type="match status" value="1"/>
</dbReference>
<dbReference type="GO" id="GO:0016020">
    <property type="term" value="C:membrane"/>
    <property type="evidence" value="ECO:0007669"/>
    <property type="project" value="InterPro"/>
</dbReference>
<dbReference type="InterPro" id="IPR036837">
    <property type="entry name" value="Cation_efflux_CTD_sf"/>
</dbReference>
<proteinExistence type="inferred from homology"/>
<evidence type="ECO:0000313" key="12">
    <source>
        <dbReference type="Proteomes" id="UP001165190"/>
    </source>
</evidence>
<evidence type="ECO:0000256" key="5">
    <source>
        <dbReference type="ARBA" id="ARBA00022989"/>
    </source>
</evidence>
<comment type="caution">
    <text evidence="11">The sequence shown here is derived from an EMBL/GenBank/DDBJ whole genome shotgun (WGS) entry which is preliminary data.</text>
</comment>
<dbReference type="InterPro" id="IPR027469">
    <property type="entry name" value="Cation_efflux_TMD_sf"/>
</dbReference>
<keyword evidence="12" id="KW-1185">Reference proteome</keyword>
<feature type="domain" description="Cation efflux protein transmembrane" evidence="9">
    <location>
        <begin position="108"/>
        <end position="300"/>
    </location>
</feature>
<sequence>MVETVARESDEELVLLPHQSNGDRSWRLNFDDFQLSPEHKDKKPPRSLHDCLGVLGPEDNVAEYYQQQVEMLEGFNEMDALAERGFIPGMTKEERENLARSETLAIRISNIANMVLFAAKVYASVRSGSLAIIASTLDSLLDLLSGFILWFTAFSMSTPNPYQYPIGKKRMQPLGILVFASVMATLGLQIILESIRTMVSNEDEFSLTKDQERWVVGIMLGVTLVKLLLVFYCRTFTNEIVKAYAQDHFFDVITNIIGLVAVLLANYIDDWMDPVGAIILALYTIRTWSMTVLENVNSLVGRSAAPEYLQKLTYLCWNHHKAIRHIDTVRAYTFGSHYFVEVDIVLPANMALQEAHDIGESLQEKLELLPEIERAFVHLDYEFNHKPEHAQAHAL</sequence>
<keyword evidence="6" id="KW-0406">Ion transport</keyword>
<feature type="domain" description="Cation efflux protein cytoplasmic" evidence="10">
    <location>
        <begin position="319"/>
        <end position="380"/>
    </location>
</feature>
<feature type="transmembrane region" description="Helical" evidence="8">
    <location>
        <begin position="215"/>
        <end position="237"/>
    </location>
</feature>
<evidence type="ECO:0000256" key="6">
    <source>
        <dbReference type="ARBA" id="ARBA00023065"/>
    </source>
</evidence>
<keyword evidence="5 8" id="KW-1133">Transmembrane helix</keyword>
<organism evidence="11 12">
    <name type="scientific">Hibiscus trionum</name>
    <name type="common">Flower of an hour</name>
    <dbReference type="NCBI Taxonomy" id="183268"/>
    <lineage>
        <taxon>Eukaryota</taxon>
        <taxon>Viridiplantae</taxon>
        <taxon>Streptophyta</taxon>
        <taxon>Embryophyta</taxon>
        <taxon>Tracheophyta</taxon>
        <taxon>Spermatophyta</taxon>
        <taxon>Magnoliopsida</taxon>
        <taxon>eudicotyledons</taxon>
        <taxon>Gunneridae</taxon>
        <taxon>Pentapetalae</taxon>
        <taxon>rosids</taxon>
        <taxon>malvids</taxon>
        <taxon>Malvales</taxon>
        <taxon>Malvaceae</taxon>
        <taxon>Malvoideae</taxon>
        <taxon>Hibiscus</taxon>
    </lineage>
</organism>
<dbReference type="GO" id="GO:0012505">
    <property type="term" value="C:endomembrane system"/>
    <property type="evidence" value="ECO:0007669"/>
    <property type="project" value="UniProtKB-SubCell"/>
</dbReference>
<dbReference type="AlphaFoldDB" id="A0A9W7I117"/>
<dbReference type="SUPFAM" id="SSF160240">
    <property type="entry name" value="Cation efflux protein cytoplasmic domain-like"/>
    <property type="match status" value="1"/>
</dbReference>
<feature type="transmembrane region" description="Helical" evidence="8">
    <location>
        <begin position="129"/>
        <end position="153"/>
    </location>
</feature>
<evidence type="ECO:0000256" key="3">
    <source>
        <dbReference type="ARBA" id="ARBA00022448"/>
    </source>
</evidence>
<evidence type="ECO:0008006" key="13">
    <source>
        <dbReference type="Google" id="ProtNLM"/>
    </source>
</evidence>
<comment type="subcellular location">
    <subcellularLocation>
        <location evidence="1">Endomembrane system</location>
        <topology evidence="1">Multi-pass membrane protein</topology>
    </subcellularLocation>
</comment>
<comment type="similarity">
    <text evidence="2">Belongs to the cation diffusion facilitator (CDF) transporter (TC 2.A.4) family. SLC30A subfamily.</text>
</comment>
<evidence type="ECO:0000313" key="11">
    <source>
        <dbReference type="EMBL" id="GMI87073.1"/>
    </source>
</evidence>
<name>A0A9W7I117_HIBTR</name>
<evidence type="ECO:0000259" key="9">
    <source>
        <dbReference type="Pfam" id="PF01545"/>
    </source>
</evidence>
<feature type="transmembrane region" description="Helical" evidence="8">
    <location>
        <begin position="249"/>
        <end position="268"/>
    </location>
</feature>
<evidence type="ECO:0000259" key="10">
    <source>
        <dbReference type="Pfam" id="PF16916"/>
    </source>
</evidence>
<dbReference type="InterPro" id="IPR050291">
    <property type="entry name" value="CDF_Transporter"/>
</dbReference>
<accession>A0A9W7I117</accession>
<dbReference type="OrthoDB" id="78296at2759"/>
<dbReference type="InterPro" id="IPR027470">
    <property type="entry name" value="Cation_efflux_CTD"/>
</dbReference>
<keyword evidence="4 8" id="KW-0812">Transmembrane</keyword>
<keyword evidence="7 8" id="KW-0472">Membrane</keyword>
<keyword evidence="3" id="KW-0813">Transport</keyword>
<evidence type="ECO:0000256" key="4">
    <source>
        <dbReference type="ARBA" id="ARBA00022692"/>
    </source>
</evidence>
<dbReference type="Pfam" id="PF01545">
    <property type="entry name" value="Cation_efflux"/>
    <property type="match status" value="1"/>
</dbReference>
<protein>
    <recommendedName>
        <fullName evidence="13">Cation efflux protein cytoplasmic domain-containing protein</fullName>
    </recommendedName>
</protein>
<dbReference type="SUPFAM" id="SSF161111">
    <property type="entry name" value="Cation efflux protein transmembrane domain-like"/>
    <property type="match status" value="1"/>
</dbReference>